<gene>
    <name evidence="8" type="ORF">P5673_020382</name>
</gene>
<evidence type="ECO:0000256" key="2">
    <source>
        <dbReference type="ARBA" id="ARBA00023157"/>
    </source>
</evidence>
<feature type="region of interest" description="Disordered" evidence="4">
    <location>
        <begin position="342"/>
        <end position="368"/>
    </location>
</feature>
<evidence type="ECO:0000256" key="4">
    <source>
        <dbReference type="SAM" id="MobiDB-lite"/>
    </source>
</evidence>
<evidence type="ECO:0000256" key="1">
    <source>
        <dbReference type="ARBA" id="ARBA00022729"/>
    </source>
</evidence>
<name>A0AAD9QAH5_ACRCE</name>
<dbReference type="Gene3D" id="2.60.40.3210">
    <property type="entry name" value="Zona pellucida, ZP-N domain"/>
    <property type="match status" value="1"/>
</dbReference>
<dbReference type="PANTHER" id="PTHR14002:SF43">
    <property type="entry name" value="DELTA-LIKE PROTEIN"/>
    <property type="match status" value="1"/>
</dbReference>
<dbReference type="AlphaFoldDB" id="A0AAD9QAH5"/>
<sequence>MHRIIVLLCFFFFVRTCTSKTKEHVMLHQRTHDKTMSDEKTTDMKNDEVEADDYNAEDPARNAINVSCGQNEMAISIPKDLLPGIDVEHLRLSDLSCQATEDRTRFFLRTDLTSCRTKIRHTSRFVTYSNKVEEVPVGPNQTITRVREVEIPFTCFYSNTGVVSAIGIKVESKKIFISKNGNGQFVLEMKIFRNSRFRNEFRKSEFPVVVSLRQILFVKVLVSSDDTRLSILAEKCFATPDADPSAPGLKYTFIDNGCSVDQDDTLRFIPTNDTRTTKFSLEAFSFVGDNPFVYMHCKVRICNASDPNSRCAQGCIRSRRRRALTEVSPSKDDVAYLAQGPFMREDEKEREADETKKDVRDEDTGGDYSEATHSTLVAALAVMAVACVLVVSYAAVNKRKQKSVLQYQLLTASSED</sequence>
<proteinExistence type="predicted"/>
<dbReference type="InterPro" id="IPR001507">
    <property type="entry name" value="ZP_dom"/>
</dbReference>
<dbReference type="Gene3D" id="2.60.40.4100">
    <property type="entry name" value="Zona pellucida, ZP-C domain"/>
    <property type="match status" value="1"/>
</dbReference>
<dbReference type="PROSITE" id="PS51034">
    <property type="entry name" value="ZP_2"/>
    <property type="match status" value="1"/>
</dbReference>
<dbReference type="Pfam" id="PF23344">
    <property type="entry name" value="ZP-N"/>
    <property type="match status" value="1"/>
</dbReference>
<dbReference type="InterPro" id="IPR055356">
    <property type="entry name" value="ZP-N"/>
</dbReference>
<feature type="chain" id="PRO_5042133229" evidence="6">
    <location>
        <begin position="20"/>
        <end position="416"/>
    </location>
</feature>
<evidence type="ECO:0000256" key="5">
    <source>
        <dbReference type="SAM" id="Phobius"/>
    </source>
</evidence>
<dbReference type="Pfam" id="PF00100">
    <property type="entry name" value="Zona_pellucida"/>
    <property type="match status" value="1"/>
</dbReference>
<dbReference type="InterPro" id="IPR042235">
    <property type="entry name" value="ZP-C_dom"/>
</dbReference>
<keyword evidence="3" id="KW-0325">Glycoprotein</keyword>
<dbReference type="Proteomes" id="UP001249851">
    <property type="component" value="Unassembled WGS sequence"/>
</dbReference>
<keyword evidence="9" id="KW-1185">Reference proteome</keyword>
<keyword evidence="1 6" id="KW-0732">Signal</keyword>
<dbReference type="SMART" id="SM00241">
    <property type="entry name" value="ZP"/>
    <property type="match status" value="1"/>
</dbReference>
<protein>
    <submittedName>
        <fullName evidence="8">ZP domain-containing protein</fullName>
    </submittedName>
</protein>
<feature type="transmembrane region" description="Helical" evidence="5">
    <location>
        <begin position="376"/>
        <end position="396"/>
    </location>
</feature>
<feature type="compositionally biased region" description="Basic and acidic residues" evidence="4">
    <location>
        <begin position="343"/>
        <end position="363"/>
    </location>
</feature>
<organism evidence="8 9">
    <name type="scientific">Acropora cervicornis</name>
    <name type="common">Staghorn coral</name>
    <dbReference type="NCBI Taxonomy" id="6130"/>
    <lineage>
        <taxon>Eukaryota</taxon>
        <taxon>Metazoa</taxon>
        <taxon>Cnidaria</taxon>
        <taxon>Anthozoa</taxon>
        <taxon>Hexacorallia</taxon>
        <taxon>Scleractinia</taxon>
        <taxon>Astrocoeniina</taxon>
        <taxon>Acroporidae</taxon>
        <taxon>Acropora</taxon>
    </lineage>
</organism>
<reference evidence="8" key="1">
    <citation type="journal article" date="2023" name="G3 (Bethesda)">
        <title>Whole genome assembly and annotation of the endangered Caribbean coral Acropora cervicornis.</title>
        <authorList>
            <person name="Selwyn J.D."/>
            <person name="Vollmer S.V."/>
        </authorList>
    </citation>
    <scope>NUCLEOTIDE SEQUENCE</scope>
    <source>
        <strain evidence="8">K2</strain>
    </source>
</reference>
<evidence type="ECO:0000259" key="7">
    <source>
        <dbReference type="PROSITE" id="PS51034"/>
    </source>
</evidence>
<dbReference type="PANTHER" id="PTHR14002">
    <property type="entry name" value="ENDOGLIN/TGF-BETA RECEPTOR TYPE III"/>
    <property type="match status" value="1"/>
</dbReference>
<comment type="caution">
    <text evidence="8">The sequence shown here is derived from an EMBL/GenBank/DDBJ whole genome shotgun (WGS) entry which is preliminary data.</text>
</comment>
<evidence type="ECO:0000256" key="3">
    <source>
        <dbReference type="ARBA" id="ARBA00023180"/>
    </source>
</evidence>
<evidence type="ECO:0000313" key="8">
    <source>
        <dbReference type="EMBL" id="KAK2557290.1"/>
    </source>
</evidence>
<keyword evidence="2" id="KW-1015">Disulfide bond</keyword>
<keyword evidence="5" id="KW-1133">Transmembrane helix</keyword>
<dbReference type="InterPro" id="IPR048290">
    <property type="entry name" value="ZP_chr"/>
</dbReference>
<feature type="signal peptide" evidence="6">
    <location>
        <begin position="1"/>
        <end position="19"/>
    </location>
</feature>
<evidence type="ECO:0000313" key="9">
    <source>
        <dbReference type="Proteomes" id="UP001249851"/>
    </source>
</evidence>
<evidence type="ECO:0000256" key="6">
    <source>
        <dbReference type="SAM" id="SignalP"/>
    </source>
</evidence>
<dbReference type="InterPro" id="IPR055355">
    <property type="entry name" value="ZP-C"/>
</dbReference>
<feature type="domain" description="ZP" evidence="7">
    <location>
        <begin position="67"/>
        <end position="318"/>
    </location>
</feature>
<keyword evidence="5" id="KW-0472">Membrane</keyword>
<reference evidence="8" key="2">
    <citation type="journal article" date="2023" name="Science">
        <title>Genomic signatures of disease resistance in endangered staghorn corals.</title>
        <authorList>
            <person name="Vollmer S.V."/>
            <person name="Selwyn J.D."/>
            <person name="Despard B.A."/>
            <person name="Roesel C.L."/>
        </authorList>
    </citation>
    <scope>NUCLEOTIDE SEQUENCE</scope>
    <source>
        <strain evidence="8">K2</strain>
    </source>
</reference>
<accession>A0AAD9QAH5</accession>
<keyword evidence="5" id="KW-0812">Transmembrane</keyword>
<dbReference type="EMBL" id="JARQWQ010000050">
    <property type="protein sequence ID" value="KAK2557290.1"/>
    <property type="molecule type" value="Genomic_DNA"/>
</dbReference>
<dbReference type="PRINTS" id="PR00023">
    <property type="entry name" value="ZPELLUCIDA"/>
</dbReference>